<dbReference type="Proteomes" id="UP000006729">
    <property type="component" value="Chromosome 4"/>
</dbReference>
<sequence length="135" mass="15625">MFIHLEIASNNLADRKRCRFSRTRIKELANLIAWIFKKHGHGEVVAISVLDKLVATLELILAFVMVQQGGEKLSVEVKLVVVLAGLVLVQQRSYQDEKNNIHQQEDIPPNWLRSQECNGRREGNFMLMKRFIWPC</sequence>
<reference evidence="1 2" key="1">
    <citation type="journal article" date="2006" name="Science">
        <title>The genome of black cottonwood, Populus trichocarpa (Torr. &amp; Gray).</title>
        <authorList>
            <person name="Tuskan G.A."/>
            <person name="Difazio S."/>
            <person name="Jansson S."/>
            <person name="Bohlmann J."/>
            <person name="Grigoriev I."/>
            <person name="Hellsten U."/>
            <person name="Putnam N."/>
            <person name="Ralph S."/>
            <person name="Rombauts S."/>
            <person name="Salamov A."/>
            <person name="Schein J."/>
            <person name="Sterck L."/>
            <person name="Aerts A."/>
            <person name="Bhalerao R.R."/>
            <person name="Bhalerao R.P."/>
            <person name="Blaudez D."/>
            <person name="Boerjan W."/>
            <person name="Brun A."/>
            <person name="Brunner A."/>
            <person name="Busov V."/>
            <person name="Campbell M."/>
            <person name="Carlson J."/>
            <person name="Chalot M."/>
            <person name="Chapman J."/>
            <person name="Chen G.L."/>
            <person name="Cooper D."/>
            <person name="Coutinho P.M."/>
            <person name="Couturier J."/>
            <person name="Covert S."/>
            <person name="Cronk Q."/>
            <person name="Cunningham R."/>
            <person name="Davis J."/>
            <person name="Degroeve S."/>
            <person name="Dejardin A."/>
            <person name="Depamphilis C."/>
            <person name="Detter J."/>
            <person name="Dirks B."/>
            <person name="Dubchak I."/>
            <person name="Duplessis S."/>
            <person name="Ehlting J."/>
            <person name="Ellis B."/>
            <person name="Gendler K."/>
            <person name="Goodstein D."/>
            <person name="Gribskov M."/>
            <person name="Grimwood J."/>
            <person name="Groover A."/>
            <person name="Gunter L."/>
            <person name="Hamberger B."/>
            <person name="Heinze B."/>
            <person name="Helariutta Y."/>
            <person name="Henrissat B."/>
            <person name="Holligan D."/>
            <person name="Holt R."/>
            <person name="Huang W."/>
            <person name="Islam-Faridi N."/>
            <person name="Jones S."/>
            <person name="Jones-Rhoades M."/>
            <person name="Jorgensen R."/>
            <person name="Joshi C."/>
            <person name="Kangasjarvi J."/>
            <person name="Karlsson J."/>
            <person name="Kelleher C."/>
            <person name="Kirkpatrick R."/>
            <person name="Kirst M."/>
            <person name="Kohler A."/>
            <person name="Kalluri U."/>
            <person name="Larimer F."/>
            <person name="Leebens-Mack J."/>
            <person name="Leple J.C."/>
            <person name="Locascio P."/>
            <person name="Lou Y."/>
            <person name="Lucas S."/>
            <person name="Martin F."/>
            <person name="Montanini B."/>
            <person name="Napoli C."/>
            <person name="Nelson D.R."/>
            <person name="Nelson C."/>
            <person name="Nieminen K."/>
            <person name="Nilsson O."/>
            <person name="Pereda V."/>
            <person name="Peter G."/>
            <person name="Philippe R."/>
            <person name="Pilate G."/>
            <person name="Poliakov A."/>
            <person name="Razumovskaya J."/>
            <person name="Richardson P."/>
            <person name="Rinaldi C."/>
            <person name="Ritland K."/>
            <person name="Rouze P."/>
            <person name="Ryaboy D."/>
            <person name="Schmutz J."/>
            <person name="Schrader J."/>
            <person name="Segerman B."/>
            <person name="Shin H."/>
            <person name="Siddiqui A."/>
            <person name="Sterky F."/>
            <person name="Terry A."/>
            <person name="Tsai C.J."/>
            <person name="Uberbacher E."/>
            <person name="Unneberg P."/>
            <person name="Vahala J."/>
            <person name="Wall K."/>
            <person name="Wessler S."/>
            <person name="Yang G."/>
            <person name="Yin T."/>
            <person name="Douglas C."/>
            <person name="Marra M."/>
            <person name="Sandberg G."/>
            <person name="Van de Peer Y."/>
            <person name="Rokhsar D."/>
        </authorList>
    </citation>
    <scope>NUCLEOTIDE SEQUENCE [LARGE SCALE GENOMIC DNA]</scope>
    <source>
        <strain evidence="2">cv. Nisqually</strain>
    </source>
</reference>
<evidence type="ECO:0000313" key="2">
    <source>
        <dbReference type="Proteomes" id="UP000006729"/>
    </source>
</evidence>
<protein>
    <submittedName>
        <fullName evidence="1">Uncharacterized protein</fullName>
    </submittedName>
</protein>
<dbReference type="EMBL" id="CM009293">
    <property type="protein sequence ID" value="PNT39512.1"/>
    <property type="molecule type" value="Genomic_DNA"/>
</dbReference>
<keyword evidence="2" id="KW-1185">Reference proteome</keyword>
<evidence type="ECO:0000313" key="1">
    <source>
        <dbReference type="EMBL" id="PNT39512.1"/>
    </source>
</evidence>
<accession>A0A2K2APQ5</accession>
<gene>
    <name evidence="1" type="ORF">POPTR_004G042000</name>
</gene>
<dbReference type="AlphaFoldDB" id="A0A2K2APQ5"/>
<dbReference type="InParanoid" id="A0A2K2APQ5"/>
<proteinExistence type="predicted"/>
<name>A0A2K2APQ5_POPTR</name>
<organism evidence="1 2">
    <name type="scientific">Populus trichocarpa</name>
    <name type="common">Western balsam poplar</name>
    <name type="synonym">Populus balsamifera subsp. trichocarpa</name>
    <dbReference type="NCBI Taxonomy" id="3694"/>
    <lineage>
        <taxon>Eukaryota</taxon>
        <taxon>Viridiplantae</taxon>
        <taxon>Streptophyta</taxon>
        <taxon>Embryophyta</taxon>
        <taxon>Tracheophyta</taxon>
        <taxon>Spermatophyta</taxon>
        <taxon>Magnoliopsida</taxon>
        <taxon>eudicotyledons</taxon>
        <taxon>Gunneridae</taxon>
        <taxon>Pentapetalae</taxon>
        <taxon>rosids</taxon>
        <taxon>fabids</taxon>
        <taxon>Malpighiales</taxon>
        <taxon>Salicaceae</taxon>
        <taxon>Saliceae</taxon>
        <taxon>Populus</taxon>
    </lineage>
</organism>